<keyword evidence="4" id="KW-1185">Reference proteome</keyword>
<reference evidence="3 4" key="1">
    <citation type="submission" date="2021-03" db="EMBL/GenBank/DDBJ databases">
        <title>Actinomadura violae sp. nov., isolated from lichen in Thailand.</title>
        <authorList>
            <person name="Kanchanasin P."/>
            <person name="Saeng-In P."/>
            <person name="Phongsopitanun W."/>
            <person name="Yuki M."/>
            <person name="Kudo T."/>
            <person name="Ohkuma M."/>
            <person name="Tanasupawat S."/>
        </authorList>
    </citation>
    <scope>NUCLEOTIDE SEQUENCE [LARGE SCALE GENOMIC DNA]</scope>
    <source>
        <strain evidence="3 4">LCR2-06</strain>
    </source>
</reference>
<name>A0ABS3S4H4_9ACTN</name>
<dbReference type="Proteomes" id="UP000680206">
    <property type="component" value="Unassembled WGS sequence"/>
</dbReference>
<evidence type="ECO:0000256" key="1">
    <source>
        <dbReference type="SAM" id="MobiDB-lite"/>
    </source>
</evidence>
<feature type="region of interest" description="Disordered" evidence="1">
    <location>
        <begin position="18"/>
        <end position="41"/>
    </location>
</feature>
<keyword evidence="2" id="KW-1133">Transmembrane helix</keyword>
<keyword evidence="2" id="KW-0812">Transmembrane</keyword>
<organism evidence="3 4">
    <name type="scientific">Actinomadura violacea</name>
    <dbReference type="NCBI Taxonomy" id="2819934"/>
    <lineage>
        <taxon>Bacteria</taxon>
        <taxon>Bacillati</taxon>
        <taxon>Actinomycetota</taxon>
        <taxon>Actinomycetes</taxon>
        <taxon>Streptosporangiales</taxon>
        <taxon>Thermomonosporaceae</taxon>
        <taxon>Actinomadura</taxon>
    </lineage>
</organism>
<evidence type="ECO:0000313" key="3">
    <source>
        <dbReference type="EMBL" id="MBO2463901.1"/>
    </source>
</evidence>
<proteinExistence type="predicted"/>
<dbReference type="RefSeq" id="WP_208249908.1">
    <property type="nucleotide sequence ID" value="NZ_JAGEPF010000031.1"/>
</dbReference>
<accession>A0ABS3S4H4</accession>
<keyword evidence="2" id="KW-0472">Membrane</keyword>
<sequence>MAAIRLESSAPELLLQLRTGHSPKRRQPAQAPDLTRPSLPKPSLGLAALGLDHAPTGRRVYVIASLTQCWGPLAAQGIVPAPMLTTGQVTRSLFALYLPRPLQWPTVIAMITFGLVLLTTGLGLGV</sequence>
<gene>
    <name evidence="3" type="ORF">J4709_40665</name>
</gene>
<comment type="caution">
    <text evidence="3">The sequence shown here is derived from an EMBL/GenBank/DDBJ whole genome shotgun (WGS) entry which is preliminary data.</text>
</comment>
<evidence type="ECO:0000313" key="4">
    <source>
        <dbReference type="Proteomes" id="UP000680206"/>
    </source>
</evidence>
<feature type="transmembrane region" description="Helical" evidence="2">
    <location>
        <begin position="102"/>
        <end position="124"/>
    </location>
</feature>
<evidence type="ECO:0000256" key="2">
    <source>
        <dbReference type="SAM" id="Phobius"/>
    </source>
</evidence>
<protein>
    <submittedName>
        <fullName evidence="3">Uncharacterized protein</fullName>
    </submittedName>
</protein>
<dbReference type="EMBL" id="JAGEPF010000031">
    <property type="protein sequence ID" value="MBO2463901.1"/>
    <property type="molecule type" value="Genomic_DNA"/>
</dbReference>